<reference evidence="2" key="1">
    <citation type="submission" date="2022-11" db="EMBL/GenBank/DDBJ databases">
        <authorList>
            <person name="Petersen C."/>
        </authorList>
    </citation>
    <scope>NUCLEOTIDE SEQUENCE</scope>
    <source>
        <strain evidence="2">IBT 23319</strain>
    </source>
</reference>
<evidence type="ECO:0000313" key="2">
    <source>
        <dbReference type="EMBL" id="KAJ5233241.1"/>
    </source>
</evidence>
<dbReference type="Gene3D" id="3.80.10.10">
    <property type="entry name" value="Ribonuclease Inhibitor"/>
    <property type="match status" value="1"/>
</dbReference>
<keyword evidence="3" id="KW-1185">Reference proteome</keyword>
<gene>
    <name evidence="2" type="ORF">N7469_005007</name>
</gene>
<feature type="region of interest" description="Disordered" evidence="1">
    <location>
        <begin position="1"/>
        <end position="24"/>
    </location>
</feature>
<proteinExistence type="predicted"/>
<feature type="compositionally biased region" description="Polar residues" evidence="1">
    <location>
        <begin position="1"/>
        <end position="11"/>
    </location>
</feature>
<evidence type="ECO:0000256" key="1">
    <source>
        <dbReference type="SAM" id="MobiDB-lite"/>
    </source>
</evidence>
<dbReference type="OrthoDB" id="5281682at2759"/>
<dbReference type="RefSeq" id="XP_056500741.1">
    <property type="nucleotide sequence ID" value="XM_056643927.1"/>
</dbReference>
<organism evidence="2 3">
    <name type="scientific">Penicillium citrinum</name>
    <dbReference type="NCBI Taxonomy" id="5077"/>
    <lineage>
        <taxon>Eukaryota</taxon>
        <taxon>Fungi</taxon>
        <taxon>Dikarya</taxon>
        <taxon>Ascomycota</taxon>
        <taxon>Pezizomycotina</taxon>
        <taxon>Eurotiomycetes</taxon>
        <taxon>Eurotiomycetidae</taxon>
        <taxon>Eurotiales</taxon>
        <taxon>Aspergillaceae</taxon>
        <taxon>Penicillium</taxon>
    </lineage>
</organism>
<protein>
    <submittedName>
        <fullName evidence="2">Uncharacterized protein</fullName>
    </submittedName>
</protein>
<dbReference type="GeneID" id="81383094"/>
<evidence type="ECO:0000313" key="3">
    <source>
        <dbReference type="Proteomes" id="UP001147733"/>
    </source>
</evidence>
<reference evidence="2" key="2">
    <citation type="journal article" date="2023" name="IMA Fungus">
        <title>Comparative genomic study of the Penicillium genus elucidates a diverse pangenome and 15 lateral gene transfer events.</title>
        <authorList>
            <person name="Petersen C."/>
            <person name="Sorensen T."/>
            <person name="Nielsen M.R."/>
            <person name="Sondergaard T.E."/>
            <person name="Sorensen J.L."/>
            <person name="Fitzpatrick D.A."/>
            <person name="Frisvad J.C."/>
            <person name="Nielsen K.L."/>
        </authorList>
    </citation>
    <scope>NUCLEOTIDE SEQUENCE</scope>
    <source>
        <strain evidence="2">IBT 23319</strain>
    </source>
</reference>
<dbReference type="AlphaFoldDB" id="A0A9W9TNN7"/>
<comment type="caution">
    <text evidence="2">The sequence shown here is derived from an EMBL/GenBank/DDBJ whole genome shotgun (WGS) entry which is preliminary data.</text>
</comment>
<dbReference type="InterPro" id="IPR032675">
    <property type="entry name" value="LRR_dom_sf"/>
</dbReference>
<dbReference type="EMBL" id="JAPQKT010000004">
    <property type="protein sequence ID" value="KAJ5233241.1"/>
    <property type="molecule type" value="Genomic_DNA"/>
</dbReference>
<name>A0A9W9TNN7_PENCI</name>
<dbReference type="Proteomes" id="UP001147733">
    <property type="component" value="Unassembled WGS sequence"/>
</dbReference>
<accession>A0A9W9TNN7</accession>
<sequence>MIQATTKNPVSVKSLAGSPVLKPEDCADNFEEELRSISNELPPKDIDIDHPPFLESPDHETSSIPKVITSVEVLPSSSEKDQSSKIRHSVGSFFSLPFDIHEQILEHYFGPRVRVNIPSATPDSSPRSWSKSPRFTRRRQMTDLALVCRSWRQLIQARIYRHIELKGTHAVMLECREWFLANPSLVGYVRIVEIWIPVWGKRAYTPVPRVLDRRRNHHQLFMSRAMGWEEEEHPMYDIPFLTSDENSTMEEIFQHMQLFSSARILILEGGHANSPPDVQHFRTARAGDECTRTFPQLPHIETLVMRGAWNLVRTYRHWTNMSRALPALREWHSVYPTPRIDVELLVSRMLHHPPKNLCHLYLNIEGTGITDDPSPSPSPYPDAVCTLLGHICTRLETVSFTGKVCELFFNTLHRICKKACWPPRLRSLDVSVISCCPDTSDPDAPVQPQRGVTNLTFIHGFEKIVIATVRCLEFLPTLAYVNLRYLDASPICPLIKPYFNLTNNECKGVWSPEIIEALRESRPQAKYIELTDGIYPEYGDTGRFLGIARISRRPISINTRMYDFIAH</sequence>